<evidence type="ECO:0000256" key="1">
    <source>
        <dbReference type="SAM" id="MobiDB-lite"/>
    </source>
</evidence>
<feature type="region of interest" description="Disordered" evidence="1">
    <location>
        <begin position="1"/>
        <end position="27"/>
    </location>
</feature>
<sequence length="75" mass="8570">MPLPPRAHSHTLTFRKTSRRAADVEADARSSDAVHTRGGDLNRLIRFDLWRRELSKPRSTPTKPNPAIVRWLEGV</sequence>
<accession>A0A346PIG0</accession>
<dbReference type="Proteomes" id="UP000258707">
    <property type="component" value="Chromosome"/>
</dbReference>
<reference evidence="3" key="1">
    <citation type="submission" date="2017-10" db="EMBL/GenBank/DDBJ databases">
        <title>Phenotypic and genomic properties of facultatively anaerobic sulfur-reducing natronoarchaea from hypersaline soda lakes.</title>
        <authorList>
            <person name="Sorokin D.Y."/>
            <person name="Kublanov I.V."/>
            <person name="Roman P."/>
            <person name="Sinninghe Damste J.S."/>
            <person name="Golyshin P.N."/>
            <person name="Rojo D."/>
            <person name="Ciordia S."/>
            <person name="Mena Md.C."/>
            <person name="Ferrer M."/>
            <person name="Messina E."/>
            <person name="Smedile F."/>
            <person name="La Spada G."/>
            <person name="La Cono V."/>
            <person name="Yakimov M.M."/>
        </authorList>
    </citation>
    <scope>NUCLEOTIDE SEQUENCE [LARGE SCALE GENOMIC DNA]</scope>
    <source>
        <strain evidence="3">AArc1</strain>
    </source>
</reference>
<name>A0A346PIG0_9EURY</name>
<protein>
    <submittedName>
        <fullName evidence="2">Uncharacterized protein</fullName>
    </submittedName>
</protein>
<evidence type="ECO:0000313" key="2">
    <source>
        <dbReference type="EMBL" id="AXR79305.1"/>
    </source>
</evidence>
<gene>
    <name evidence="2" type="ORF">AArc1_2997</name>
</gene>
<proteinExistence type="predicted"/>
<dbReference type="AlphaFoldDB" id="A0A346PIG0"/>
<organism evidence="2 3">
    <name type="scientific">Natrarchaeobaculum sulfurireducens</name>
    <dbReference type="NCBI Taxonomy" id="2044521"/>
    <lineage>
        <taxon>Archaea</taxon>
        <taxon>Methanobacteriati</taxon>
        <taxon>Methanobacteriota</taxon>
        <taxon>Stenosarchaea group</taxon>
        <taxon>Halobacteria</taxon>
        <taxon>Halobacteriales</taxon>
        <taxon>Natrialbaceae</taxon>
        <taxon>Natrarchaeobaculum</taxon>
    </lineage>
</organism>
<dbReference type="KEGG" id="nan:AArc1_2997"/>
<dbReference type="EMBL" id="CP024047">
    <property type="protein sequence ID" value="AXR79305.1"/>
    <property type="molecule type" value="Genomic_DNA"/>
</dbReference>
<evidence type="ECO:0000313" key="3">
    <source>
        <dbReference type="Proteomes" id="UP000258707"/>
    </source>
</evidence>